<accession>A0A0C3BP65</accession>
<evidence type="ECO:0000256" key="1">
    <source>
        <dbReference type="SAM" id="MobiDB-lite"/>
    </source>
</evidence>
<dbReference type="AlphaFoldDB" id="A0A0C3BP65"/>
<name>A0A0C3BP65_SERVB</name>
<evidence type="ECO:0000313" key="2">
    <source>
        <dbReference type="EMBL" id="KIM33894.1"/>
    </source>
</evidence>
<dbReference type="EMBL" id="KN824277">
    <property type="protein sequence ID" value="KIM33894.1"/>
    <property type="molecule type" value="Genomic_DNA"/>
</dbReference>
<dbReference type="HOGENOM" id="CLU_1571593_0_0_1"/>
<dbReference type="OrthoDB" id="3262830at2759"/>
<keyword evidence="3" id="KW-1185">Reference proteome</keyword>
<evidence type="ECO:0000313" key="3">
    <source>
        <dbReference type="Proteomes" id="UP000054097"/>
    </source>
</evidence>
<sequence length="170" mass="19384">MTTVVSHQILKEKYFYPVTKGVYIGVDNLIPRDKTPAQMIMDRETCVVYLVDSNGSIFMQPAEMFPKEILYAPLWKTVPLPNVEFNRILTPPSTPPKQSIQQHAHQRGYVPSLATYTGTESPRWAETRHRRDSQPYSNAPSPHVRFVQPQPSGTYYVQPAAPTKSVRFAH</sequence>
<feature type="region of interest" description="Disordered" evidence="1">
    <location>
        <begin position="120"/>
        <end position="158"/>
    </location>
</feature>
<reference evidence="3" key="2">
    <citation type="submission" date="2015-01" db="EMBL/GenBank/DDBJ databases">
        <title>Evolutionary Origins and Diversification of the Mycorrhizal Mutualists.</title>
        <authorList>
            <consortium name="DOE Joint Genome Institute"/>
            <consortium name="Mycorrhizal Genomics Consortium"/>
            <person name="Kohler A."/>
            <person name="Kuo A."/>
            <person name="Nagy L.G."/>
            <person name="Floudas D."/>
            <person name="Copeland A."/>
            <person name="Barry K.W."/>
            <person name="Cichocki N."/>
            <person name="Veneault-Fourrey C."/>
            <person name="LaButti K."/>
            <person name="Lindquist E.A."/>
            <person name="Lipzen A."/>
            <person name="Lundell T."/>
            <person name="Morin E."/>
            <person name="Murat C."/>
            <person name="Riley R."/>
            <person name="Ohm R."/>
            <person name="Sun H."/>
            <person name="Tunlid A."/>
            <person name="Henrissat B."/>
            <person name="Grigoriev I.V."/>
            <person name="Hibbett D.S."/>
            <person name="Martin F."/>
        </authorList>
    </citation>
    <scope>NUCLEOTIDE SEQUENCE [LARGE SCALE GENOMIC DNA]</scope>
    <source>
        <strain evidence="3">MAFF 305830</strain>
    </source>
</reference>
<dbReference type="Proteomes" id="UP000054097">
    <property type="component" value="Unassembled WGS sequence"/>
</dbReference>
<gene>
    <name evidence="2" type="ORF">M408DRAFT_325465</name>
</gene>
<feature type="compositionally biased region" description="Basic and acidic residues" evidence="1">
    <location>
        <begin position="123"/>
        <end position="133"/>
    </location>
</feature>
<reference evidence="2 3" key="1">
    <citation type="submission" date="2014-04" db="EMBL/GenBank/DDBJ databases">
        <authorList>
            <consortium name="DOE Joint Genome Institute"/>
            <person name="Kuo A."/>
            <person name="Zuccaro A."/>
            <person name="Kohler A."/>
            <person name="Nagy L.G."/>
            <person name="Floudas D."/>
            <person name="Copeland A."/>
            <person name="Barry K.W."/>
            <person name="Cichocki N."/>
            <person name="Veneault-Fourrey C."/>
            <person name="LaButti K."/>
            <person name="Lindquist E.A."/>
            <person name="Lipzen A."/>
            <person name="Lundell T."/>
            <person name="Morin E."/>
            <person name="Murat C."/>
            <person name="Sun H."/>
            <person name="Tunlid A."/>
            <person name="Henrissat B."/>
            <person name="Grigoriev I.V."/>
            <person name="Hibbett D.S."/>
            <person name="Martin F."/>
            <person name="Nordberg H.P."/>
            <person name="Cantor M.N."/>
            <person name="Hua S.X."/>
        </authorList>
    </citation>
    <scope>NUCLEOTIDE SEQUENCE [LARGE SCALE GENOMIC DNA]</scope>
    <source>
        <strain evidence="2 3">MAFF 305830</strain>
    </source>
</reference>
<organism evidence="2 3">
    <name type="scientific">Serendipita vermifera MAFF 305830</name>
    <dbReference type="NCBI Taxonomy" id="933852"/>
    <lineage>
        <taxon>Eukaryota</taxon>
        <taxon>Fungi</taxon>
        <taxon>Dikarya</taxon>
        <taxon>Basidiomycota</taxon>
        <taxon>Agaricomycotina</taxon>
        <taxon>Agaricomycetes</taxon>
        <taxon>Sebacinales</taxon>
        <taxon>Serendipitaceae</taxon>
        <taxon>Serendipita</taxon>
    </lineage>
</organism>
<protein>
    <submittedName>
        <fullName evidence="2">Uncharacterized protein</fullName>
    </submittedName>
</protein>
<proteinExistence type="predicted"/>